<dbReference type="Proteomes" id="UP001497480">
    <property type="component" value="Unassembled WGS sequence"/>
</dbReference>
<organism evidence="1 2">
    <name type="scientific">Lupinus luteus</name>
    <name type="common">European yellow lupine</name>
    <dbReference type="NCBI Taxonomy" id="3873"/>
    <lineage>
        <taxon>Eukaryota</taxon>
        <taxon>Viridiplantae</taxon>
        <taxon>Streptophyta</taxon>
        <taxon>Embryophyta</taxon>
        <taxon>Tracheophyta</taxon>
        <taxon>Spermatophyta</taxon>
        <taxon>Magnoliopsida</taxon>
        <taxon>eudicotyledons</taxon>
        <taxon>Gunneridae</taxon>
        <taxon>Pentapetalae</taxon>
        <taxon>rosids</taxon>
        <taxon>fabids</taxon>
        <taxon>Fabales</taxon>
        <taxon>Fabaceae</taxon>
        <taxon>Papilionoideae</taxon>
        <taxon>50 kb inversion clade</taxon>
        <taxon>genistoids sensu lato</taxon>
        <taxon>core genistoids</taxon>
        <taxon>Genisteae</taxon>
        <taxon>Lupinus</taxon>
    </lineage>
</organism>
<keyword evidence="2" id="KW-1185">Reference proteome</keyword>
<evidence type="ECO:0000313" key="2">
    <source>
        <dbReference type="Proteomes" id="UP001497480"/>
    </source>
</evidence>
<dbReference type="EMBL" id="CAXHTB010000008">
    <property type="protein sequence ID" value="CAL0310596.1"/>
    <property type="molecule type" value="Genomic_DNA"/>
</dbReference>
<accession>A0AAV1WMF7</accession>
<protein>
    <submittedName>
        <fullName evidence="1">Uncharacterized protein</fullName>
    </submittedName>
</protein>
<sequence>MKHPIKNHKASGVIIHHKYPETRRKLVGDETVPEDFRGEVELGVDIVVILLPLLRDANIRREENKKTQT</sequence>
<reference evidence="1 2" key="1">
    <citation type="submission" date="2024-03" db="EMBL/GenBank/DDBJ databases">
        <authorList>
            <person name="Martinez-Hernandez J."/>
        </authorList>
    </citation>
    <scope>NUCLEOTIDE SEQUENCE [LARGE SCALE GENOMIC DNA]</scope>
</reference>
<name>A0AAV1WMF7_LUPLU</name>
<proteinExistence type="predicted"/>
<comment type="caution">
    <text evidence="1">The sequence shown here is derived from an EMBL/GenBank/DDBJ whole genome shotgun (WGS) entry which is preliminary data.</text>
</comment>
<gene>
    <name evidence="1" type="ORF">LLUT_LOCUS11656</name>
</gene>
<evidence type="ECO:0000313" key="1">
    <source>
        <dbReference type="EMBL" id="CAL0310596.1"/>
    </source>
</evidence>
<dbReference type="AlphaFoldDB" id="A0AAV1WMF7"/>